<feature type="domain" description="Myb/SANT-like DNA-binding" evidence="1">
    <location>
        <begin position="92"/>
        <end position="179"/>
    </location>
</feature>
<protein>
    <recommendedName>
        <fullName evidence="1">Myb/SANT-like DNA-binding domain-containing protein</fullName>
    </recommendedName>
</protein>
<sequence>MTKIKLLDDDTGNIYTIEVSEEDAVKIGKDVLFATQLLHNYKAEIPQNCDEPVANTAAEFSSSPDCNIYHVTEDAIQEETMSDSSQEKDGFRWQHEAILSLLTVYREHEHQITSKKMSKTKFWIMVASKLAEKDYDVTASQCKSKMAGLKNTYRNMKVYNSRRGKGTRKWRYFSIMDELFKNKPLIALDRTLDSINSALSDHETSSDKKRKSTSSCETELLSKRNYQSAFGSKHSILFDKVLAIAQESIIERKKMHEEAMARQDKLLDILERIIEK</sequence>
<evidence type="ECO:0000313" key="3">
    <source>
        <dbReference type="Proteomes" id="UP000279307"/>
    </source>
</evidence>
<dbReference type="InterPro" id="IPR044823">
    <property type="entry name" value="ASIL1/2-like"/>
</dbReference>
<accession>A0A3L8DRJ3</accession>
<evidence type="ECO:0000259" key="1">
    <source>
        <dbReference type="Pfam" id="PF13837"/>
    </source>
</evidence>
<dbReference type="Pfam" id="PF13837">
    <property type="entry name" value="Myb_DNA-bind_4"/>
    <property type="match status" value="1"/>
</dbReference>
<name>A0A3L8DRJ3_OOCBI</name>
<dbReference type="Proteomes" id="UP000279307">
    <property type="component" value="Chromosome 5"/>
</dbReference>
<evidence type="ECO:0000313" key="2">
    <source>
        <dbReference type="EMBL" id="RLU23054.1"/>
    </source>
</evidence>
<dbReference type="PANTHER" id="PTHR31307:SF4">
    <property type="entry name" value="TRIHELIX TRANSCRIPTION FACTOR ASIL2"/>
    <property type="match status" value="1"/>
</dbReference>
<dbReference type="Gene3D" id="1.10.10.60">
    <property type="entry name" value="Homeodomain-like"/>
    <property type="match status" value="1"/>
</dbReference>
<dbReference type="InterPro" id="IPR044822">
    <property type="entry name" value="Myb_DNA-bind_4"/>
</dbReference>
<organism evidence="2 3">
    <name type="scientific">Ooceraea biroi</name>
    <name type="common">Clonal raider ant</name>
    <name type="synonym">Cerapachys biroi</name>
    <dbReference type="NCBI Taxonomy" id="2015173"/>
    <lineage>
        <taxon>Eukaryota</taxon>
        <taxon>Metazoa</taxon>
        <taxon>Ecdysozoa</taxon>
        <taxon>Arthropoda</taxon>
        <taxon>Hexapoda</taxon>
        <taxon>Insecta</taxon>
        <taxon>Pterygota</taxon>
        <taxon>Neoptera</taxon>
        <taxon>Endopterygota</taxon>
        <taxon>Hymenoptera</taxon>
        <taxon>Apocrita</taxon>
        <taxon>Aculeata</taxon>
        <taxon>Formicoidea</taxon>
        <taxon>Formicidae</taxon>
        <taxon>Dorylinae</taxon>
        <taxon>Ooceraea</taxon>
    </lineage>
</organism>
<reference evidence="2 3" key="1">
    <citation type="journal article" date="2018" name="Genome Res.">
        <title>The genomic architecture and molecular evolution of ant odorant receptors.</title>
        <authorList>
            <person name="McKenzie S.K."/>
            <person name="Kronauer D.J.C."/>
        </authorList>
    </citation>
    <scope>NUCLEOTIDE SEQUENCE [LARGE SCALE GENOMIC DNA]</scope>
    <source>
        <strain evidence="2">Clonal line C1</strain>
    </source>
</reference>
<dbReference type="PANTHER" id="PTHR31307">
    <property type="entry name" value="TRIHELIX TRANSCRIPTION FACTOR ASIL2"/>
    <property type="match status" value="1"/>
</dbReference>
<gene>
    <name evidence="2" type="ORF">DMN91_005332</name>
</gene>
<dbReference type="EMBL" id="QOIP01000005">
    <property type="protein sequence ID" value="RLU23054.1"/>
    <property type="molecule type" value="Genomic_DNA"/>
</dbReference>
<proteinExistence type="predicted"/>
<dbReference type="OrthoDB" id="7538052at2759"/>
<dbReference type="AlphaFoldDB" id="A0A3L8DRJ3"/>
<comment type="caution">
    <text evidence="2">The sequence shown here is derived from an EMBL/GenBank/DDBJ whole genome shotgun (WGS) entry which is preliminary data.</text>
</comment>